<proteinExistence type="predicted"/>
<dbReference type="Proteomes" id="UP000664628">
    <property type="component" value="Unassembled WGS sequence"/>
</dbReference>
<sequence>MTIHNGKVRLPVRSLFTLFQLFLLNVPTTYPTAGDLAQRRLAYNQNRTLWG</sequence>
<reference evidence="1 2" key="1">
    <citation type="submission" date="2021-03" db="EMBL/GenBank/DDBJ databases">
        <title>Fibrella sp. HMF5405 genome sequencing and assembly.</title>
        <authorList>
            <person name="Kang H."/>
            <person name="Kim H."/>
            <person name="Bae S."/>
            <person name="Joh K."/>
        </authorList>
    </citation>
    <scope>NUCLEOTIDE SEQUENCE [LARGE SCALE GENOMIC DNA]</scope>
    <source>
        <strain evidence="1 2">HMF5405</strain>
    </source>
</reference>
<evidence type="ECO:0000313" key="2">
    <source>
        <dbReference type="Proteomes" id="UP000664628"/>
    </source>
</evidence>
<accession>A0ABS3JS04</accession>
<evidence type="ECO:0000313" key="1">
    <source>
        <dbReference type="EMBL" id="MBO0952156.1"/>
    </source>
</evidence>
<comment type="caution">
    <text evidence="1">The sequence shown here is derived from an EMBL/GenBank/DDBJ whole genome shotgun (WGS) entry which is preliminary data.</text>
</comment>
<evidence type="ECO:0008006" key="3">
    <source>
        <dbReference type="Google" id="ProtNLM"/>
    </source>
</evidence>
<protein>
    <recommendedName>
        <fullName evidence="3">Transposase</fullName>
    </recommendedName>
</protein>
<gene>
    <name evidence="1" type="ORF">J2I46_26480</name>
</gene>
<dbReference type="RefSeq" id="WP_207332111.1">
    <property type="nucleotide sequence ID" value="NZ_JAFMYW010000010.1"/>
</dbReference>
<organism evidence="1 2">
    <name type="scientific">Fibrella forsythiae</name>
    <dbReference type="NCBI Taxonomy" id="2817061"/>
    <lineage>
        <taxon>Bacteria</taxon>
        <taxon>Pseudomonadati</taxon>
        <taxon>Bacteroidota</taxon>
        <taxon>Cytophagia</taxon>
        <taxon>Cytophagales</taxon>
        <taxon>Spirosomataceae</taxon>
        <taxon>Fibrella</taxon>
    </lineage>
</organism>
<dbReference type="EMBL" id="JAFMYW010000010">
    <property type="protein sequence ID" value="MBO0952156.1"/>
    <property type="molecule type" value="Genomic_DNA"/>
</dbReference>
<keyword evidence="2" id="KW-1185">Reference proteome</keyword>
<name>A0ABS3JS04_9BACT</name>